<comment type="subcellular location">
    <subcellularLocation>
        <location evidence="1">Membrane</location>
        <topology evidence="1">Single-pass type I membrane protein</topology>
    </subcellularLocation>
</comment>
<accession>A0A4Z2FZY9</accession>
<dbReference type="GO" id="GO:0004896">
    <property type="term" value="F:cytokine receptor activity"/>
    <property type="evidence" value="ECO:0007669"/>
    <property type="project" value="TreeGrafter"/>
</dbReference>
<dbReference type="PANTHER" id="PTHR23037:SF35">
    <property type="entry name" value="FIBRONECTIN TYPE-III DOMAIN-CONTAINING PROTEIN"/>
    <property type="match status" value="1"/>
</dbReference>
<organism evidence="12 13">
    <name type="scientific">Liparis tanakae</name>
    <name type="common">Tanaka's snailfish</name>
    <dbReference type="NCBI Taxonomy" id="230148"/>
    <lineage>
        <taxon>Eukaryota</taxon>
        <taxon>Metazoa</taxon>
        <taxon>Chordata</taxon>
        <taxon>Craniata</taxon>
        <taxon>Vertebrata</taxon>
        <taxon>Euteleostomi</taxon>
        <taxon>Actinopterygii</taxon>
        <taxon>Neopterygii</taxon>
        <taxon>Teleostei</taxon>
        <taxon>Neoteleostei</taxon>
        <taxon>Acanthomorphata</taxon>
        <taxon>Eupercaria</taxon>
        <taxon>Perciformes</taxon>
        <taxon>Cottioidei</taxon>
        <taxon>Cottales</taxon>
        <taxon>Liparidae</taxon>
        <taxon>Liparis</taxon>
    </lineage>
</organism>
<sequence>MPLLWVGLWLALPPLALPCGPDCCSVHDRGGSKETGGSTETKHCSCGSRQKPTGENNNNNNNNNNKHASERRTARCRYETRAFSIGIEHAAFFLEDRAPTPGCPAPRRLLDLSLHLRASPPVNLSTHGAGDGGRLLTWSSPYPSSSSSSSSSSSLNKHITYQLSYRTDRQDNWTTEEVTNTSVTLEERLLLPGHRYQARVRARVSGGQWSDWAPPVAWRTKEGESEEALRT</sequence>
<evidence type="ECO:0000256" key="1">
    <source>
        <dbReference type="ARBA" id="ARBA00004479"/>
    </source>
</evidence>
<dbReference type="InterPro" id="IPR036116">
    <property type="entry name" value="FN3_sf"/>
</dbReference>
<dbReference type="CDD" id="cd00063">
    <property type="entry name" value="FN3"/>
    <property type="match status" value="1"/>
</dbReference>
<keyword evidence="3 10" id="KW-0732">Signal</keyword>
<dbReference type="SMART" id="SM00060">
    <property type="entry name" value="FN3"/>
    <property type="match status" value="1"/>
</dbReference>
<feature type="region of interest" description="Disordered" evidence="9">
    <location>
        <begin position="30"/>
        <end position="73"/>
    </location>
</feature>
<comment type="caution">
    <text evidence="12">The sequence shown here is derived from an EMBL/GenBank/DDBJ whole genome shotgun (WGS) entry which is preliminary data.</text>
</comment>
<dbReference type="PANTHER" id="PTHR23037">
    <property type="entry name" value="CYTOKINE RECEPTOR"/>
    <property type="match status" value="1"/>
</dbReference>
<evidence type="ECO:0000256" key="8">
    <source>
        <dbReference type="ARBA" id="ARBA00023180"/>
    </source>
</evidence>
<evidence type="ECO:0000256" key="3">
    <source>
        <dbReference type="ARBA" id="ARBA00022729"/>
    </source>
</evidence>
<evidence type="ECO:0000256" key="10">
    <source>
        <dbReference type="SAM" id="SignalP"/>
    </source>
</evidence>
<protein>
    <submittedName>
        <fullName evidence="12">Interleukin-3 receptor class 2 subunit beta</fullName>
    </submittedName>
</protein>
<keyword evidence="13" id="KW-1185">Reference proteome</keyword>
<dbReference type="EMBL" id="SRLO01000772">
    <property type="protein sequence ID" value="TNN46817.1"/>
    <property type="molecule type" value="Genomic_DNA"/>
</dbReference>
<name>A0A4Z2FZY9_9TELE</name>
<dbReference type="OrthoDB" id="8906725at2759"/>
<dbReference type="Gene3D" id="2.60.40.10">
    <property type="entry name" value="Immunoglobulins"/>
    <property type="match status" value="1"/>
</dbReference>
<feature type="signal peptide" evidence="10">
    <location>
        <begin position="1"/>
        <end position="18"/>
    </location>
</feature>
<dbReference type="InterPro" id="IPR003961">
    <property type="entry name" value="FN3_dom"/>
</dbReference>
<evidence type="ECO:0000256" key="5">
    <source>
        <dbReference type="ARBA" id="ARBA00023136"/>
    </source>
</evidence>
<gene>
    <name evidence="12" type="primary">Csf2rb2</name>
    <name evidence="12" type="ORF">EYF80_042967</name>
</gene>
<evidence type="ECO:0000256" key="9">
    <source>
        <dbReference type="SAM" id="MobiDB-lite"/>
    </source>
</evidence>
<evidence type="ECO:0000256" key="7">
    <source>
        <dbReference type="ARBA" id="ARBA00023170"/>
    </source>
</evidence>
<keyword evidence="6" id="KW-1015">Disulfide bond</keyword>
<proteinExistence type="predicted"/>
<reference evidence="12 13" key="1">
    <citation type="submission" date="2019-03" db="EMBL/GenBank/DDBJ databases">
        <title>First draft genome of Liparis tanakae, snailfish: a comprehensive survey of snailfish specific genes.</title>
        <authorList>
            <person name="Kim W."/>
            <person name="Song I."/>
            <person name="Jeong J.-H."/>
            <person name="Kim D."/>
            <person name="Kim S."/>
            <person name="Ryu S."/>
            <person name="Song J.Y."/>
            <person name="Lee S.K."/>
        </authorList>
    </citation>
    <scope>NUCLEOTIDE SEQUENCE [LARGE SCALE GENOMIC DNA]</scope>
    <source>
        <tissue evidence="12">Muscle</tissue>
    </source>
</reference>
<feature type="domain" description="Fibronectin type-III" evidence="11">
    <location>
        <begin position="120"/>
        <end position="223"/>
    </location>
</feature>
<keyword evidence="8" id="KW-0325">Glycoprotein</keyword>
<evidence type="ECO:0000313" key="12">
    <source>
        <dbReference type="EMBL" id="TNN46817.1"/>
    </source>
</evidence>
<evidence type="ECO:0000256" key="2">
    <source>
        <dbReference type="ARBA" id="ARBA00022692"/>
    </source>
</evidence>
<dbReference type="Proteomes" id="UP000314294">
    <property type="component" value="Unassembled WGS sequence"/>
</dbReference>
<keyword evidence="2" id="KW-0812">Transmembrane</keyword>
<dbReference type="GO" id="GO:0009897">
    <property type="term" value="C:external side of plasma membrane"/>
    <property type="evidence" value="ECO:0007669"/>
    <property type="project" value="TreeGrafter"/>
</dbReference>
<keyword evidence="4" id="KW-1133">Transmembrane helix</keyword>
<dbReference type="SUPFAM" id="SSF49265">
    <property type="entry name" value="Fibronectin type III"/>
    <property type="match status" value="1"/>
</dbReference>
<dbReference type="InterPro" id="IPR013783">
    <property type="entry name" value="Ig-like_fold"/>
</dbReference>
<evidence type="ECO:0000256" key="4">
    <source>
        <dbReference type="ARBA" id="ARBA00022989"/>
    </source>
</evidence>
<keyword evidence="7 12" id="KW-0675">Receptor</keyword>
<dbReference type="AlphaFoldDB" id="A0A4Z2FZY9"/>
<feature type="compositionally biased region" description="Low complexity" evidence="9">
    <location>
        <begin position="56"/>
        <end position="65"/>
    </location>
</feature>
<dbReference type="PROSITE" id="PS50853">
    <property type="entry name" value="FN3"/>
    <property type="match status" value="1"/>
</dbReference>
<keyword evidence="5" id="KW-0472">Membrane</keyword>
<feature type="chain" id="PRO_5021310780" evidence="10">
    <location>
        <begin position="19"/>
        <end position="231"/>
    </location>
</feature>
<evidence type="ECO:0000313" key="13">
    <source>
        <dbReference type="Proteomes" id="UP000314294"/>
    </source>
</evidence>
<evidence type="ECO:0000259" key="11">
    <source>
        <dbReference type="PROSITE" id="PS50853"/>
    </source>
</evidence>
<evidence type="ECO:0000256" key="6">
    <source>
        <dbReference type="ARBA" id="ARBA00023157"/>
    </source>
</evidence>